<dbReference type="EMBL" id="CP042997">
    <property type="protein sequence ID" value="QEH36741.1"/>
    <property type="molecule type" value="Genomic_DNA"/>
</dbReference>
<proteinExistence type="inferred from homology"/>
<comment type="similarity">
    <text evidence="2">Belongs to the kinesin light chain family.</text>
</comment>
<evidence type="ECO:0000256" key="3">
    <source>
        <dbReference type="ARBA" id="ARBA00022490"/>
    </source>
</evidence>
<dbReference type="Pfam" id="PF13374">
    <property type="entry name" value="TPR_10"/>
    <property type="match status" value="1"/>
</dbReference>
<dbReference type="InterPro" id="IPR002151">
    <property type="entry name" value="Kinesin_light"/>
</dbReference>
<keyword evidence="9" id="KW-0206">Cytoskeleton</keyword>
<dbReference type="AlphaFoldDB" id="A0A5B9W9I9"/>
<dbReference type="Proteomes" id="UP000324233">
    <property type="component" value="Chromosome"/>
</dbReference>
<evidence type="ECO:0000313" key="11">
    <source>
        <dbReference type="EMBL" id="QEH36741.1"/>
    </source>
</evidence>
<evidence type="ECO:0000256" key="10">
    <source>
        <dbReference type="SAM" id="Coils"/>
    </source>
</evidence>
<dbReference type="RefSeq" id="WP_148596396.1">
    <property type="nucleotide sequence ID" value="NZ_CP042997.1"/>
</dbReference>
<keyword evidence="7 10" id="KW-0175">Coiled coil</keyword>
<dbReference type="GO" id="GO:0005871">
    <property type="term" value="C:kinesin complex"/>
    <property type="evidence" value="ECO:0007669"/>
    <property type="project" value="InterPro"/>
</dbReference>
<reference evidence="11 12" key="1">
    <citation type="submission" date="2019-08" db="EMBL/GenBank/DDBJ databases">
        <title>Deep-cultivation of Planctomycetes and their phenomic and genomic characterization uncovers novel biology.</title>
        <authorList>
            <person name="Wiegand S."/>
            <person name="Jogler M."/>
            <person name="Boedeker C."/>
            <person name="Pinto D."/>
            <person name="Vollmers J."/>
            <person name="Rivas-Marin E."/>
            <person name="Kohn T."/>
            <person name="Peeters S.H."/>
            <person name="Heuer A."/>
            <person name="Rast P."/>
            <person name="Oberbeckmann S."/>
            <person name="Bunk B."/>
            <person name="Jeske O."/>
            <person name="Meyerdierks A."/>
            <person name="Storesund J.E."/>
            <person name="Kallscheuer N."/>
            <person name="Luecker S."/>
            <person name="Lage O.M."/>
            <person name="Pohl T."/>
            <person name="Merkel B.J."/>
            <person name="Hornburger P."/>
            <person name="Mueller R.-W."/>
            <person name="Bruemmer F."/>
            <person name="Labrenz M."/>
            <person name="Spormann A.M."/>
            <person name="Op den Camp H."/>
            <person name="Overmann J."/>
            <person name="Amann R."/>
            <person name="Jetten M.S.M."/>
            <person name="Mascher T."/>
            <person name="Medema M.H."/>
            <person name="Devos D.P."/>
            <person name="Kaster A.-K."/>
            <person name="Ovreas L."/>
            <person name="Rohde M."/>
            <person name="Galperin M.Y."/>
            <person name="Jogler C."/>
        </authorList>
    </citation>
    <scope>NUCLEOTIDE SEQUENCE [LARGE SCALE GENOMIC DNA]</scope>
    <source>
        <strain evidence="11 12">OJF2</strain>
    </source>
</reference>
<protein>
    <submittedName>
        <fullName evidence="11">Tetratricopeptide repeat protein</fullName>
    </submittedName>
</protein>
<dbReference type="GO" id="GO:0005737">
    <property type="term" value="C:cytoplasm"/>
    <property type="evidence" value="ECO:0007669"/>
    <property type="project" value="TreeGrafter"/>
</dbReference>
<evidence type="ECO:0000256" key="5">
    <source>
        <dbReference type="ARBA" id="ARBA00022737"/>
    </source>
</evidence>
<evidence type="ECO:0000256" key="1">
    <source>
        <dbReference type="ARBA" id="ARBA00004245"/>
    </source>
</evidence>
<evidence type="ECO:0000256" key="9">
    <source>
        <dbReference type="ARBA" id="ARBA00023212"/>
    </source>
</evidence>
<name>A0A5B9W9I9_9BACT</name>
<dbReference type="PANTHER" id="PTHR45783:SF3">
    <property type="entry name" value="KINESIN LIGHT CHAIN"/>
    <property type="match status" value="1"/>
</dbReference>
<dbReference type="Gene3D" id="1.25.40.10">
    <property type="entry name" value="Tetratricopeptide repeat domain"/>
    <property type="match status" value="1"/>
</dbReference>
<evidence type="ECO:0000256" key="8">
    <source>
        <dbReference type="ARBA" id="ARBA00023175"/>
    </source>
</evidence>
<keyword evidence="8" id="KW-0505">Motor protein</keyword>
<keyword evidence="6" id="KW-0802">TPR repeat</keyword>
<dbReference type="InterPro" id="IPR019734">
    <property type="entry name" value="TPR_rpt"/>
</dbReference>
<keyword evidence="5" id="KW-0677">Repeat</keyword>
<dbReference type="GO" id="GO:0007018">
    <property type="term" value="P:microtubule-based movement"/>
    <property type="evidence" value="ECO:0007669"/>
    <property type="project" value="TreeGrafter"/>
</dbReference>
<keyword evidence="3" id="KW-0963">Cytoplasm</keyword>
<evidence type="ECO:0000313" key="12">
    <source>
        <dbReference type="Proteomes" id="UP000324233"/>
    </source>
</evidence>
<comment type="subcellular location">
    <subcellularLocation>
        <location evidence="1">Cytoplasm</location>
        <location evidence="1">Cytoskeleton</location>
    </subcellularLocation>
</comment>
<organism evidence="11 12">
    <name type="scientific">Aquisphaera giovannonii</name>
    <dbReference type="NCBI Taxonomy" id="406548"/>
    <lineage>
        <taxon>Bacteria</taxon>
        <taxon>Pseudomonadati</taxon>
        <taxon>Planctomycetota</taxon>
        <taxon>Planctomycetia</taxon>
        <taxon>Isosphaerales</taxon>
        <taxon>Isosphaeraceae</taxon>
        <taxon>Aquisphaera</taxon>
    </lineage>
</organism>
<evidence type="ECO:0000256" key="7">
    <source>
        <dbReference type="ARBA" id="ARBA00023054"/>
    </source>
</evidence>
<accession>A0A5B9W9I9</accession>
<dbReference type="InterPro" id="IPR011990">
    <property type="entry name" value="TPR-like_helical_dom_sf"/>
</dbReference>
<evidence type="ECO:0000256" key="4">
    <source>
        <dbReference type="ARBA" id="ARBA00022701"/>
    </source>
</evidence>
<dbReference type="GO" id="GO:0019894">
    <property type="term" value="F:kinesin binding"/>
    <property type="evidence" value="ECO:0007669"/>
    <property type="project" value="TreeGrafter"/>
</dbReference>
<evidence type="ECO:0000256" key="6">
    <source>
        <dbReference type="ARBA" id="ARBA00022803"/>
    </source>
</evidence>
<keyword evidence="12" id="KW-1185">Reference proteome</keyword>
<dbReference type="PANTHER" id="PTHR45783">
    <property type="entry name" value="KINESIN LIGHT CHAIN"/>
    <property type="match status" value="1"/>
</dbReference>
<feature type="coiled-coil region" evidence="10">
    <location>
        <begin position="243"/>
        <end position="277"/>
    </location>
</feature>
<dbReference type="SMART" id="SM00028">
    <property type="entry name" value="TPR"/>
    <property type="match status" value="3"/>
</dbReference>
<dbReference type="SUPFAM" id="SSF48452">
    <property type="entry name" value="TPR-like"/>
    <property type="match status" value="1"/>
</dbReference>
<sequence length="344" mass="39412">MSEARRGAEFGRPRVLLGVDSNCMSLLIMAFICFFSASEAITVGEAEQPLKLDPFAYLDHTFVDEMECHGEAERELGLLLRMYEKPGQEGSRAAIFGNLAYYCGKKQKYLEAESFFNQALEICDKHPFARRQADEAMLILGLSECCIRKGDFATAERLAKQALSRRERDMGPKAYETILCQISLANVYIQQRRGNEAVALLQPVIDIAARDRMDAGRAVTLIKVYGRALAEVGRMVESRQAESRARKLELESIKNRVEELERQRTKVEEKSKETIRYMREHPDPSLRAEVETLILAEAERPMIHSRRLLKVMRRYVTLLRNDDQEVEASRQEARIGELTRFLSR</sequence>
<dbReference type="KEGG" id="agv:OJF2_53260"/>
<dbReference type="GO" id="GO:0005874">
    <property type="term" value="C:microtubule"/>
    <property type="evidence" value="ECO:0007669"/>
    <property type="project" value="UniProtKB-KW"/>
</dbReference>
<keyword evidence="4" id="KW-0493">Microtubule</keyword>
<evidence type="ECO:0000256" key="2">
    <source>
        <dbReference type="ARBA" id="ARBA00009622"/>
    </source>
</evidence>
<gene>
    <name evidence="11" type="ORF">OJF2_53260</name>
</gene>
<dbReference type="Pfam" id="PF13424">
    <property type="entry name" value="TPR_12"/>
    <property type="match status" value="1"/>
</dbReference>